<dbReference type="InterPro" id="IPR036412">
    <property type="entry name" value="HAD-like_sf"/>
</dbReference>
<comment type="subcellular location">
    <subcellularLocation>
        <location evidence="1">Mitochondrion inner membrane</location>
        <topology evidence="1">Single-pass membrane protein</topology>
    </subcellularLocation>
</comment>
<feature type="compositionally biased region" description="Low complexity" evidence="2">
    <location>
        <begin position="230"/>
        <end position="239"/>
    </location>
</feature>
<sequence>MNSLSILSSQVDRVIGNTPPSTPRSDSSSFKPDFFPPSDTDNLPDASRSFNQGSDNRDRFDDSTEATALLSGPNTGSDADGDGDGDAGHIGYDTDLSESVADYFSTPIERLWRTVRVSINWIVSCFYDYDHRFSFLAPVQRVALFLIRPFNDQKYGLPAVQDLRPRSSGRSYQETSVPSDSPTPGIFDEKVGPSSLTTSLQLPPVDEIAPRRSIRIRLFSSDKQQKSKSVKSPTSPSASLRLTRYPRPSGPPRPLLPKSPPQKTLILDLDETLIHSMSKGGSMSAAHMVEVKLDKQHAILYYVHKRPFCDEFLKKVPASSQ</sequence>
<accession>W7HNU0</accession>
<dbReference type="SUPFAM" id="SSF56784">
    <property type="entry name" value="HAD-like"/>
    <property type="match status" value="1"/>
</dbReference>
<comment type="subunit">
    <text evidence="1">Component of the TIM23 complex.</text>
</comment>
<evidence type="ECO:0000313" key="5">
    <source>
        <dbReference type="Proteomes" id="UP000024837"/>
    </source>
</evidence>
<comment type="function">
    <text evidence="1">Essential component of the TIM23 complex, a complex that mediates the translocation of transit peptide-containing proteins across the mitochondrial inner membrane.</text>
</comment>
<dbReference type="Gene3D" id="3.40.50.1000">
    <property type="entry name" value="HAD superfamily/HAD-like"/>
    <property type="match status" value="1"/>
</dbReference>
<feature type="compositionally biased region" description="Polar residues" evidence="2">
    <location>
        <begin position="1"/>
        <end position="11"/>
    </location>
</feature>
<dbReference type="InterPro" id="IPR004274">
    <property type="entry name" value="FCP1_dom"/>
</dbReference>
<reference evidence="4 5" key="1">
    <citation type="submission" date="2013-05" db="EMBL/GenBank/DDBJ databases">
        <title>Drechslerella stenobrocha genome reveals carnivorous origination and mechanical trapping mechanism of predatory fungi.</title>
        <authorList>
            <person name="Liu X."/>
            <person name="Zhang W."/>
            <person name="Liu K."/>
        </authorList>
    </citation>
    <scope>NUCLEOTIDE SEQUENCE [LARGE SCALE GENOMIC DNA]</scope>
    <source>
        <strain evidence="4 5">248</strain>
    </source>
</reference>
<dbReference type="PROSITE" id="PS50969">
    <property type="entry name" value="FCP1"/>
    <property type="match status" value="1"/>
</dbReference>
<keyword evidence="1" id="KW-0811">Translocation</keyword>
<dbReference type="PANTHER" id="PTHR12210">
    <property type="entry name" value="DULLARD PROTEIN PHOSPHATASE"/>
    <property type="match status" value="1"/>
</dbReference>
<keyword evidence="1" id="KW-0813">Transport</keyword>
<comment type="similarity">
    <text evidence="1">Belongs to the TIM50 family.</text>
</comment>
<dbReference type="Pfam" id="PF03031">
    <property type="entry name" value="NIF"/>
    <property type="match status" value="1"/>
</dbReference>
<protein>
    <recommendedName>
        <fullName evidence="1">Mitochondrial import inner membrane translocase subunit TIM50</fullName>
    </recommendedName>
</protein>
<feature type="domain" description="FCP1 homology" evidence="3">
    <location>
        <begin position="258"/>
        <end position="321"/>
    </location>
</feature>
<dbReference type="AlphaFoldDB" id="W7HNU0"/>
<dbReference type="InterPro" id="IPR023214">
    <property type="entry name" value="HAD_sf"/>
</dbReference>
<feature type="compositionally biased region" description="Pro residues" evidence="2">
    <location>
        <begin position="248"/>
        <end position="260"/>
    </location>
</feature>
<proteinExistence type="inferred from homology"/>
<feature type="region of interest" description="Disordered" evidence="2">
    <location>
        <begin position="221"/>
        <end position="261"/>
    </location>
</feature>
<evidence type="ECO:0000313" key="4">
    <source>
        <dbReference type="EMBL" id="EWC45756.1"/>
    </source>
</evidence>
<dbReference type="HOGENOM" id="CLU_866058_0_0_1"/>
<keyword evidence="1" id="KW-0809">Transit peptide</keyword>
<name>W7HNU0_9PEZI</name>
<dbReference type="GO" id="GO:0015031">
    <property type="term" value="P:protein transport"/>
    <property type="evidence" value="ECO:0007669"/>
    <property type="project" value="UniProtKB-KW"/>
</dbReference>
<feature type="compositionally biased region" description="Low complexity" evidence="2">
    <location>
        <begin position="23"/>
        <end position="39"/>
    </location>
</feature>
<evidence type="ECO:0000256" key="1">
    <source>
        <dbReference type="RuleBase" id="RU365079"/>
    </source>
</evidence>
<organism evidence="4 5">
    <name type="scientific">Drechslerella stenobrocha 248</name>
    <dbReference type="NCBI Taxonomy" id="1043628"/>
    <lineage>
        <taxon>Eukaryota</taxon>
        <taxon>Fungi</taxon>
        <taxon>Dikarya</taxon>
        <taxon>Ascomycota</taxon>
        <taxon>Pezizomycotina</taxon>
        <taxon>Orbiliomycetes</taxon>
        <taxon>Orbiliales</taxon>
        <taxon>Orbiliaceae</taxon>
        <taxon>Drechslerella</taxon>
    </lineage>
</organism>
<feature type="region of interest" description="Disordered" evidence="2">
    <location>
        <begin position="1"/>
        <end position="91"/>
    </location>
</feature>
<keyword evidence="5" id="KW-1185">Reference proteome</keyword>
<dbReference type="OrthoDB" id="277011at2759"/>
<feature type="region of interest" description="Disordered" evidence="2">
    <location>
        <begin position="161"/>
        <end position="202"/>
    </location>
</feature>
<keyword evidence="1" id="KW-0653">Protein transport</keyword>
<evidence type="ECO:0000259" key="3">
    <source>
        <dbReference type="PROSITE" id="PS50969"/>
    </source>
</evidence>
<keyword evidence="1" id="KW-0496">Mitochondrion</keyword>
<dbReference type="InterPro" id="IPR050365">
    <property type="entry name" value="TIM50"/>
</dbReference>
<gene>
    <name evidence="4" type="ORF">DRE_05093</name>
</gene>
<dbReference type="GO" id="GO:0005744">
    <property type="term" value="C:TIM23 mitochondrial import inner membrane translocase complex"/>
    <property type="evidence" value="ECO:0007669"/>
    <property type="project" value="UniProtKB-UniRule"/>
</dbReference>
<dbReference type="EMBL" id="KI966424">
    <property type="protein sequence ID" value="EWC45756.1"/>
    <property type="molecule type" value="Genomic_DNA"/>
</dbReference>
<feature type="compositionally biased region" description="Polar residues" evidence="2">
    <location>
        <begin position="168"/>
        <end position="182"/>
    </location>
</feature>
<dbReference type="Proteomes" id="UP000024837">
    <property type="component" value="Unassembled WGS sequence"/>
</dbReference>
<evidence type="ECO:0000256" key="2">
    <source>
        <dbReference type="SAM" id="MobiDB-lite"/>
    </source>
</evidence>